<evidence type="ECO:0000259" key="5">
    <source>
        <dbReference type="Pfam" id="PF00082"/>
    </source>
</evidence>
<dbReference type="InterPro" id="IPR023828">
    <property type="entry name" value="Peptidase_S8_Ser-AS"/>
</dbReference>
<keyword evidence="4" id="KW-0720">Serine protease</keyword>
<dbReference type="Gene3D" id="3.40.50.200">
    <property type="entry name" value="Peptidase S8/S53 domain"/>
    <property type="match status" value="1"/>
</dbReference>
<dbReference type="Pfam" id="PF00082">
    <property type="entry name" value="Peptidase_S8"/>
    <property type="match status" value="1"/>
</dbReference>
<name>A0A3B0UJQ2_9ZZZZ</name>
<dbReference type="AlphaFoldDB" id="A0A3B0UJQ2"/>
<evidence type="ECO:0008006" key="8">
    <source>
        <dbReference type="Google" id="ProtNLM"/>
    </source>
</evidence>
<feature type="domain" description="Peptidase S8/S53" evidence="5">
    <location>
        <begin position="163"/>
        <end position="436"/>
    </location>
</feature>
<dbReference type="InterPro" id="IPR051048">
    <property type="entry name" value="Peptidase_S8/S53_subtilisin"/>
</dbReference>
<accession>A0A3B0UJQ2</accession>
<feature type="domain" description="Secretion system C-terminal sorting" evidence="6">
    <location>
        <begin position="458"/>
        <end position="529"/>
    </location>
</feature>
<dbReference type="InterPro" id="IPR015500">
    <property type="entry name" value="Peptidase_S8_subtilisin-rel"/>
</dbReference>
<dbReference type="InterPro" id="IPR017317">
    <property type="entry name" value="Pept_S8_subtilisin_bacteroid-2"/>
</dbReference>
<dbReference type="PROSITE" id="PS51892">
    <property type="entry name" value="SUBTILASE"/>
    <property type="match status" value="1"/>
</dbReference>
<sequence>MAKSSFSILLFLLFLFAQTILAQDNYYFVSFENKEGNGFNINQPETFLSAKAINRRLNQGINIYEQDLPITPSYKTTIGNQGVEVFESSKWFNGIIIKSTAIEAEQLKNLSFVSTITYLAPQNYAGRRSSNQEELAVSDAPTDTLFQNEILNVKEMHSQGYLGQGIRIAVLDGGFRNVDNLSAFGHLYSQSKLDYTYDFVSKTSNVYQHSDHGTKVLSFMTALIPDSYQGVAPEASYMLFVTENVPSEYRIEEYYWLIAAERADSAGVDIINTSLGYNIFDDPQMNYTQEEMDGNTTVVAKAAHIASEKGIIVVASAGNEGNKAWSIITSPADVRDGLAVGSIQTDYGRSGFSSLGPSANGQIKPDVVAMGSSAFLINESGAIIRGSGTSFSAPQVAGLMAGIWQAYPDFSAIELLDAVRMSSSNATTPDNEIGYGIPSFIAINNYLESISDTEPIMVYPNPIMPSELLKIKIANPSKVNEAQFELFETSGKKLSSNLFTVSWSNNIASIELQHLSQGLYFLNVLYESDNKPESYKVRIIKL</sequence>
<evidence type="ECO:0000259" key="6">
    <source>
        <dbReference type="Pfam" id="PF18962"/>
    </source>
</evidence>
<dbReference type="PROSITE" id="PS00138">
    <property type="entry name" value="SUBTILASE_SER"/>
    <property type="match status" value="1"/>
</dbReference>
<dbReference type="CDD" id="cd07493">
    <property type="entry name" value="Peptidases_S8_9"/>
    <property type="match status" value="1"/>
</dbReference>
<keyword evidence="3" id="KW-0378">Hydrolase</keyword>
<dbReference type="SUPFAM" id="SSF52743">
    <property type="entry name" value="Subtilisin-like"/>
    <property type="match status" value="1"/>
</dbReference>
<keyword evidence="2" id="KW-0645">Protease</keyword>
<reference evidence="7" key="1">
    <citation type="submission" date="2018-06" db="EMBL/GenBank/DDBJ databases">
        <authorList>
            <person name="Zhirakovskaya E."/>
        </authorList>
    </citation>
    <scope>NUCLEOTIDE SEQUENCE</scope>
</reference>
<dbReference type="GO" id="GO:0006508">
    <property type="term" value="P:proteolysis"/>
    <property type="evidence" value="ECO:0007669"/>
    <property type="project" value="UniProtKB-KW"/>
</dbReference>
<comment type="similarity">
    <text evidence="1">Belongs to the peptidase S8 family.</text>
</comment>
<dbReference type="PIRSF" id="PIRSF037903">
    <property type="entry name" value="Subtilisin_rel_GFO_2223"/>
    <property type="match status" value="1"/>
</dbReference>
<dbReference type="EMBL" id="UOES01000420">
    <property type="protein sequence ID" value="VAW28563.1"/>
    <property type="molecule type" value="Genomic_DNA"/>
</dbReference>
<dbReference type="InterPro" id="IPR026444">
    <property type="entry name" value="Secre_tail"/>
</dbReference>
<dbReference type="InterPro" id="IPR000209">
    <property type="entry name" value="Peptidase_S8/S53_dom"/>
</dbReference>
<dbReference type="GO" id="GO:0004252">
    <property type="term" value="F:serine-type endopeptidase activity"/>
    <property type="evidence" value="ECO:0007669"/>
    <property type="project" value="InterPro"/>
</dbReference>
<evidence type="ECO:0000256" key="2">
    <source>
        <dbReference type="ARBA" id="ARBA00022670"/>
    </source>
</evidence>
<dbReference type="Pfam" id="PF18962">
    <property type="entry name" value="Por_Secre_tail"/>
    <property type="match status" value="1"/>
</dbReference>
<gene>
    <name evidence="7" type="ORF">MNBD_BACTEROID06-345</name>
</gene>
<dbReference type="PANTHER" id="PTHR43399">
    <property type="entry name" value="SUBTILISIN-RELATED"/>
    <property type="match status" value="1"/>
</dbReference>
<dbReference type="InterPro" id="IPR036852">
    <property type="entry name" value="Peptidase_S8/S53_dom_sf"/>
</dbReference>
<organism evidence="7">
    <name type="scientific">hydrothermal vent metagenome</name>
    <dbReference type="NCBI Taxonomy" id="652676"/>
    <lineage>
        <taxon>unclassified sequences</taxon>
        <taxon>metagenomes</taxon>
        <taxon>ecological metagenomes</taxon>
    </lineage>
</organism>
<dbReference type="PANTHER" id="PTHR43399:SF4">
    <property type="entry name" value="CELL WALL-ASSOCIATED PROTEASE"/>
    <property type="match status" value="1"/>
</dbReference>
<evidence type="ECO:0000256" key="4">
    <source>
        <dbReference type="ARBA" id="ARBA00022825"/>
    </source>
</evidence>
<dbReference type="PRINTS" id="PR00723">
    <property type="entry name" value="SUBTILISIN"/>
</dbReference>
<evidence type="ECO:0000313" key="7">
    <source>
        <dbReference type="EMBL" id="VAW28563.1"/>
    </source>
</evidence>
<evidence type="ECO:0000256" key="3">
    <source>
        <dbReference type="ARBA" id="ARBA00022801"/>
    </source>
</evidence>
<dbReference type="NCBIfam" id="TIGR04183">
    <property type="entry name" value="Por_Secre_tail"/>
    <property type="match status" value="1"/>
</dbReference>
<proteinExistence type="inferred from homology"/>
<protein>
    <recommendedName>
        <fullName evidence="8">Subtilisin-like serine proteases</fullName>
    </recommendedName>
</protein>
<evidence type="ECO:0000256" key="1">
    <source>
        <dbReference type="ARBA" id="ARBA00011073"/>
    </source>
</evidence>